<feature type="region of interest" description="Disordered" evidence="2">
    <location>
        <begin position="1"/>
        <end position="22"/>
    </location>
</feature>
<dbReference type="Pfam" id="PF17164">
    <property type="entry name" value="DUF5122"/>
    <property type="match status" value="3"/>
</dbReference>
<reference evidence="3" key="1">
    <citation type="submission" date="2019-04" db="EMBL/GenBank/DDBJ databases">
        <authorList>
            <consortium name="Science for Life Laboratories"/>
        </authorList>
    </citation>
    <scope>NUCLEOTIDE SEQUENCE</scope>
    <source>
        <strain evidence="3">MBLW1</strain>
    </source>
</reference>
<organism evidence="3">
    <name type="scientific">Tuwongella immobilis</name>
    <dbReference type="NCBI Taxonomy" id="692036"/>
    <lineage>
        <taxon>Bacteria</taxon>
        <taxon>Pseudomonadati</taxon>
        <taxon>Planctomycetota</taxon>
        <taxon>Planctomycetia</taxon>
        <taxon>Gemmatales</taxon>
        <taxon>Gemmataceae</taxon>
        <taxon>Tuwongella</taxon>
    </lineage>
</organism>
<name>A0A6C2YVN2_9BACT</name>
<dbReference type="Gene3D" id="2.130.10.130">
    <property type="entry name" value="Integrin alpha, N-terminal"/>
    <property type="match status" value="2"/>
</dbReference>
<dbReference type="Proteomes" id="UP000464378">
    <property type="component" value="Chromosome"/>
</dbReference>
<evidence type="ECO:0000313" key="4">
    <source>
        <dbReference type="Proteomes" id="UP000464378"/>
    </source>
</evidence>
<gene>
    <name evidence="3" type="ORF">GMBLW1_37660</name>
</gene>
<evidence type="ECO:0000256" key="1">
    <source>
        <dbReference type="ARBA" id="ARBA00022729"/>
    </source>
</evidence>
<dbReference type="AlphaFoldDB" id="A0A6C2YVN2"/>
<dbReference type="KEGG" id="tim:GMBLW1_37660"/>
<dbReference type="SUPFAM" id="SSF69318">
    <property type="entry name" value="Integrin alpha N-terminal domain"/>
    <property type="match status" value="1"/>
</dbReference>
<evidence type="ECO:0008006" key="5">
    <source>
        <dbReference type="Google" id="ProtNLM"/>
    </source>
</evidence>
<dbReference type="Gene3D" id="2.80.10.50">
    <property type="match status" value="2"/>
</dbReference>
<dbReference type="RefSeq" id="WP_162660499.1">
    <property type="nucleotide sequence ID" value="NZ_LR593887.1"/>
</dbReference>
<sequence length="770" mass="78980">MIGGMRRNAGTGTRLANRGTQRTVPLQLGELEERATPNASQLDPTFADAGRALISSINGVSLTGAVDVAQDTQGRSLVLAGSENDFAVFRLFPNGQIDPNFGINGTAVIPINLGGTNRDESGQILITFDGQILITGNAESAGNEDIAVVRLTADGLLDGGFGFGGVTVVDFGRDETPQAIVQQLDGSILVGGTSSEPFDPARTGPTPRDAVIFRLSPNGQLDGGFGIGGKVVVDLADGANSELAGMFLDNQQRLVFGGGFGPGAITQGLVGRLTPTGQLDASFDGDGTKNVPIPGRAFITPSDFIRTADGRMILVGTTDLLEVSVLRLTSEGDLDTTFGGGDGIVSNTFPVIVITGSVNANSAAVDTAGRIYLFGQASDRFGGSGVVWRFTPQGEIDNSFADQGRTGLFFTDSGFFNANSIESGLLQSDGAIVIVGAANVSGSGFARLQGTFTPQAYAVGADASGGPLITLGQTGEVLSVFEPGFTGGVRVAMADLNGDGIDELLYASGPGRANRVQILDGATRTMILDFSPFEESFTGGLFLSTGDLNGDGFADFAISPDEGGGPRIRVFNGRTLTQIDDFLGIEDPNFRGGARSALADLNGDGFADLLVAAGFGGGPRVAAFSGQALATGQRVKLFSDFFVFEQTLRNGVFLTGGDLDGDGFAELIVGGGPGGGPRVFALSGRELALNGAQVQRANFFAGDPNNRGGVRLAVKHLNQDDRIDLLTAVGPGGGAVITGYDGQSMPADGTPTTIFASDVFPGFAGGVFVG</sequence>
<dbReference type="NCBIfam" id="TIGR02608">
    <property type="entry name" value="delta_60_rpt"/>
    <property type="match status" value="6"/>
</dbReference>
<dbReference type="EMBL" id="LR586016">
    <property type="protein sequence ID" value="VIP05427.1"/>
    <property type="molecule type" value="Genomic_DNA"/>
</dbReference>
<proteinExistence type="predicted"/>
<dbReference type="InterPro" id="IPR013517">
    <property type="entry name" value="FG-GAP"/>
</dbReference>
<protein>
    <recommendedName>
        <fullName evidence="5">FG-GAP repeat protein</fullName>
    </recommendedName>
</protein>
<dbReference type="EMBL" id="LR593887">
    <property type="protein sequence ID" value="VTS08210.1"/>
    <property type="molecule type" value="Genomic_DNA"/>
</dbReference>
<keyword evidence="1" id="KW-0732">Signal</keyword>
<evidence type="ECO:0000313" key="3">
    <source>
        <dbReference type="EMBL" id="VIP05427.1"/>
    </source>
</evidence>
<accession>A0A6C2YVN2</accession>
<keyword evidence="4" id="KW-1185">Reference proteome</keyword>
<dbReference type="Pfam" id="PF13517">
    <property type="entry name" value="FG-GAP_3"/>
    <property type="match status" value="1"/>
</dbReference>
<dbReference type="InterPro" id="IPR028994">
    <property type="entry name" value="Integrin_alpha_N"/>
</dbReference>
<dbReference type="InParanoid" id="A0A6C2YVN2"/>
<evidence type="ECO:0000256" key="2">
    <source>
        <dbReference type="SAM" id="MobiDB-lite"/>
    </source>
</evidence>
<dbReference type="InterPro" id="IPR013431">
    <property type="entry name" value="Delta_60_rpt"/>
</dbReference>